<evidence type="ECO:0000256" key="4">
    <source>
        <dbReference type="PROSITE-ProRule" id="PRU01240"/>
    </source>
</evidence>
<feature type="domain" description="Peptidase S8/S53" evidence="6">
    <location>
        <begin position="386"/>
        <end position="471"/>
    </location>
</feature>
<feature type="region of interest" description="Disordered" evidence="5">
    <location>
        <begin position="127"/>
        <end position="246"/>
    </location>
</feature>
<evidence type="ECO:0000256" key="1">
    <source>
        <dbReference type="ARBA" id="ARBA00022801"/>
    </source>
</evidence>
<feature type="compositionally biased region" description="Acidic residues" evidence="5">
    <location>
        <begin position="192"/>
        <end position="210"/>
    </location>
</feature>
<dbReference type="Proteomes" id="UP000574390">
    <property type="component" value="Unassembled WGS sequence"/>
</dbReference>
<keyword evidence="1" id="KW-0378">Hydrolase</keyword>
<proteinExistence type="inferred from homology"/>
<reference evidence="7 8" key="1">
    <citation type="submission" date="2020-04" db="EMBL/GenBank/DDBJ databases">
        <title>Perkinsus olseni comparative genomics.</title>
        <authorList>
            <person name="Bogema D.R."/>
        </authorList>
    </citation>
    <scope>NUCLEOTIDE SEQUENCE [LARGE SCALE GENOMIC DNA]</scope>
    <source>
        <strain evidence="7">ATCC PRA-205</strain>
    </source>
</reference>
<dbReference type="InterPro" id="IPR000209">
    <property type="entry name" value="Peptidase_S8/S53_dom"/>
</dbReference>
<dbReference type="Gene3D" id="3.40.50.200">
    <property type="entry name" value="Peptidase S8/S53 domain"/>
    <property type="match status" value="1"/>
</dbReference>
<comment type="caution">
    <text evidence="4">Lacks conserved residue(s) required for the propagation of feature annotation.</text>
</comment>
<dbReference type="PROSITE" id="PS00136">
    <property type="entry name" value="SUBTILASE_ASP"/>
    <property type="match status" value="1"/>
</dbReference>
<dbReference type="GO" id="GO:0006508">
    <property type="term" value="P:proteolysis"/>
    <property type="evidence" value="ECO:0007669"/>
    <property type="project" value="InterPro"/>
</dbReference>
<evidence type="ECO:0000313" key="8">
    <source>
        <dbReference type="Proteomes" id="UP000574390"/>
    </source>
</evidence>
<evidence type="ECO:0000256" key="5">
    <source>
        <dbReference type="SAM" id="MobiDB-lite"/>
    </source>
</evidence>
<name>A0A7J6R7M7_PEROL</name>
<evidence type="ECO:0000256" key="2">
    <source>
        <dbReference type="ARBA" id="ARBA00023529"/>
    </source>
</evidence>
<feature type="compositionally biased region" description="Basic and acidic residues" evidence="5">
    <location>
        <begin position="212"/>
        <end position="238"/>
    </location>
</feature>
<dbReference type="SUPFAM" id="SSF52743">
    <property type="entry name" value="Subtilisin-like"/>
    <property type="match status" value="1"/>
</dbReference>
<feature type="compositionally biased region" description="Basic and acidic residues" evidence="5">
    <location>
        <begin position="136"/>
        <end position="190"/>
    </location>
</feature>
<protein>
    <recommendedName>
        <fullName evidence="3">subtilisin</fullName>
        <ecNumber evidence="3">3.4.21.62</ecNumber>
    </recommendedName>
</protein>
<dbReference type="PROSITE" id="PS51892">
    <property type="entry name" value="SUBTILASE"/>
    <property type="match status" value="1"/>
</dbReference>
<evidence type="ECO:0000313" key="7">
    <source>
        <dbReference type="EMBL" id="KAF4716675.1"/>
    </source>
</evidence>
<organism evidence="7 8">
    <name type="scientific">Perkinsus olseni</name>
    <name type="common">Perkinsus atlanticus</name>
    <dbReference type="NCBI Taxonomy" id="32597"/>
    <lineage>
        <taxon>Eukaryota</taxon>
        <taxon>Sar</taxon>
        <taxon>Alveolata</taxon>
        <taxon>Perkinsozoa</taxon>
        <taxon>Perkinsea</taxon>
        <taxon>Perkinsida</taxon>
        <taxon>Perkinsidae</taxon>
        <taxon>Perkinsus</taxon>
    </lineage>
</organism>
<accession>A0A7J6R7M7</accession>
<dbReference type="InterPro" id="IPR036852">
    <property type="entry name" value="Peptidase_S8/S53_dom_sf"/>
</dbReference>
<dbReference type="EMBL" id="JABANM010024163">
    <property type="protein sequence ID" value="KAF4716675.1"/>
    <property type="molecule type" value="Genomic_DNA"/>
</dbReference>
<dbReference type="Pfam" id="PF00082">
    <property type="entry name" value="Peptidase_S8"/>
    <property type="match status" value="1"/>
</dbReference>
<comment type="similarity">
    <text evidence="4">Belongs to the peptidase S8 family.</text>
</comment>
<evidence type="ECO:0000256" key="3">
    <source>
        <dbReference type="ARBA" id="ARBA00023619"/>
    </source>
</evidence>
<comment type="catalytic activity">
    <reaction evidence="2">
        <text>Hydrolysis of proteins with broad specificity for peptide bonds, and a preference for a large uncharged residue in P1. Hydrolyzes peptide amides.</text>
        <dbReference type="EC" id="3.4.21.62"/>
    </reaction>
</comment>
<dbReference type="EC" id="3.4.21.62" evidence="3"/>
<dbReference type="InterPro" id="IPR023827">
    <property type="entry name" value="Peptidase_S8_Asp-AS"/>
</dbReference>
<comment type="caution">
    <text evidence="7">The sequence shown here is derived from an EMBL/GenBank/DDBJ whole genome shotgun (WGS) entry which is preliminary data.</text>
</comment>
<dbReference type="AlphaFoldDB" id="A0A7J6R7M7"/>
<gene>
    <name evidence="7" type="ORF">FOZ62_026259</name>
</gene>
<dbReference type="GO" id="GO:0004252">
    <property type="term" value="F:serine-type endopeptidase activity"/>
    <property type="evidence" value="ECO:0007669"/>
    <property type="project" value="UniProtKB-EC"/>
</dbReference>
<sequence length="481" mass="52800">MESWISNMADGFERFKGDMVRTSQDAAEGFERFRGDVVNTCQDAAEGFERFKGDVIKTSQDAAEGFERFKRGLVRHCVHMADGFERFKKAVIRWLLSLLNGSGILDGCEIFKRKILLAIFAGARREGNPSLRVRSSPKEISENKNDTFRREEDNQADAHQEEQGSTHLDSESDPKSDPKSDFKLDSKSDPESASESDPDSVSESDPESVSDSDLKSDSDSDLKSDSESVSESEDRAKDPVGGGLKEFTRATGNLVESATHPNHEGPDAIDIRHLPHMLREAGHIPDRKIASFLNTAKVTTLKHVGSQVVQTSALTIDSHNLCNFVTMASKNLSFQSQCGKDGNAEPFGELDSELNVNDPDVGCQHHLTMMQMGGVWRLAIRHAARRVKVAVIDTGIDWNDPDFAPLRRTLKTKSGGYIPGGWNVFGNSPFMTTGNNHGAAICRVLAAKANNSYGFAGVAPNVTLVPIEFVDDNYDAPYLNS</sequence>
<evidence type="ECO:0000259" key="6">
    <source>
        <dbReference type="Pfam" id="PF00082"/>
    </source>
</evidence>